<protein>
    <submittedName>
        <fullName evidence="5">IstB transposition helper protein</fullName>
    </submittedName>
</protein>
<evidence type="ECO:0000256" key="1">
    <source>
        <dbReference type="ARBA" id="ARBA00008059"/>
    </source>
</evidence>
<dbReference type="PIRSF" id="PIRSF003073">
    <property type="entry name" value="DNAC_TnpB_IstB"/>
    <property type="match status" value="1"/>
</dbReference>
<dbReference type="InterPro" id="IPR003593">
    <property type="entry name" value="AAA+_ATPase"/>
</dbReference>
<dbReference type="KEGG" id="pna:Pnap_2467"/>
<dbReference type="SMART" id="SM00382">
    <property type="entry name" value="AAA"/>
    <property type="match status" value="1"/>
</dbReference>
<dbReference type="InterPro" id="IPR027417">
    <property type="entry name" value="P-loop_NTPase"/>
</dbReference>
<dbReference type="InterPro" id="IPR002611">
    <property type="entry name" value="IstB_ATP-bd"/>
</dbReference>
<keyword evidence="3" id="KW-0067">ATP-binding</keyword>
<dbReference type="STRING" id="365044.Pnap_2467"/>
<dbReference type="InterPro" id="IPR028350">
    <property type="entry name" value="DNAC/IstB-like"/>
</dbReference>
<dbReference type="Proteomes" id="UP000000644">
    <property type="component" value="Chromosome"/>
</dbReference>
<evidence type="ECO:0000313" key="5">
    <source>
        <dbReference type="EMBL" id="ABM37772.1"/>
    </source>
</evidence>
<dbReference type="PANTHER" id="PTHR30050">
    <property type="entry name" value="CHROMOSOMAL REPLICATION INITIATOR PROTEIN DNAA"/>
    <property type="match status" value="1"/>
</dbReference>
<dbReference type="CDD" id="cd00009">
    <property type="entry name" value="AAA"/>
    <property type="match status" value="1"/>
</dbReference>
<dbReference type="HOGENOM" id="CLU_062999_1_1_4"/>
<dbReference type="RefSeq" id="WP_011801850.1">
    <property type="nucleotide sequence ID" value="NC_008781.1"/>
</dbReference>
<dbReference type="Gene3D" id="3.40.50.300">
    <property type="entry name" value="P-loop containing nucleotide triphosphate hydrolases"/>
    <property type="match status" value="1"/>
</dbReference>
<evidence type="ECO:0000256" key="2">
    <source>
        <dbReference type="ARBA" id="ARBA00022741"/>
    </source>
</evidence>
<gene>
    <name evidence="5" type="ordered locus">Pnap_2467</name>
</gene>
<dbReference type="InterPro" id="IPR047661">
    <property type="entry name" value="IstB"/>
</dbReference>
<dbReference type="Pfam" id="PF01695">
    <property type="entry name" value="IstB_IS21"/>
    <property type="match status" value="1"/>
</dbReference>
<feature type="domain" description="AAA+ ATPase" evidence="4">
    <location>
        <begin position="104"/>
        <end position="239"/>
    </location>
</feature>
<evidence type="ECO:0000313" key="6">
    <source>
        <dbReference type="Proteomes" id="UP000000644"/>
    </source>
</evidence>
<dbReference type="GO" id="GO:0006260">
    <property type="term" value="P:DNA replication"/>
    <property type="evidence" value="ECO:0007669"/>
    <property type="project" value="TreeGrafter"/>
</dbReference>
<keyword evidence="2" id="KW-0547">Nucleotide-binding</keyword>
<comment type="similarity">
    <text evidence="1">Belongs to the IS21/IS1162 putative ATP-binding protein family.</text>
</comment>
<proteinExistence type="inferred from homology"/>
<dbReference type="SUPFAM" id="SSF52540">
    <property type="entry name" value="P-loop containing nucleoside triphosphate hydrolases"/>
    <property type="match status" value="1"/>
</dbReference>
<evidence type="ECO:0000259" key="4">
    <source>
        <dbReference type="SMART" id="SM00382"/>
    </source>
</evidence>
<dbReference type="NCBIfam" id="NF038214">
    <property type="entry name" value="IS21_help_AAA"/>
    <property type="match status" value="1"/>
</dbReference>
<keyword evidence="6" id="KW-1185">Reference proteome</keyword>
<dbReference type="GO" id="GO:0005524">
    <property type="term" value="F:ATP binding"/>
    <property type="evidence" value="ECO:0007669"/>
    <property type="project" value="UniProtKB-KW"/>
</dbReference>
<reference evidence="6" key="1">
    <citation type="journal article" date="2009" name="Environ. Microbiol.">
        <title>The genome of Polaromonas naphthalenivorans strain CJ2, isolated from coal tar-contaminated sediment, reveals physiological and metabolic versatility and evolution through extensive horizontal gene transfer.</title>
        <authorList>
            <person name="Yagi J.M."/>
            <person name="Sims D."/>
            <person name="Brettin T."/>
            <person name="Bruce D."/>
            <person name="Madsen E.L."/>
        </authorList>
    </citation>
    <scope>NUCLEOTIDE SEQUENCE [LARGE SCALE GENOMIC DNA]</scope>
    <source>
        <strain evidence="6">CJ2</strain>
    </source>
</reference>
<dbReference type="EMBL" id="CP000529">
    <property type="protein sequence ID" value="ABM37772.1"/>
    <property type="molecule type" value="Genomic_DNA"/>
</dbReference>
<accession>A1VQ44</accession>
<sequence length="269" mass="30274">MTNTPTAISDMGNMAQLQARAHALRLSGLLARWDQVVCDSARLAWVTELLGWEETERDQRSLERRLRSAHIGKFKPLADFEWDWPTRCDRQAIQELMTLSFMTDASNVMLVGPNGVGKSMLACNLGHQALIQGHTVLFITAGQLLGDLAALDSDSALRRRLKHYAAPDLLLVDEVGYLSYSNRHADLLFELISRRYEQKSTVFTTNRAFKEWHEVFPNAACVVSLIDRLVHRCEIVPIEGESYRLKEAMARAEQKAAARAAAPRKGKKV</sequence>
<evidence type="ECO:0000256" key="3">
    <source>
        <dbReference type="ARBA" id="ARBA00022840"/>
    </source>
</evidence>
<dbReference type="eggNOG" id="COG1484">
    <property type="taxonomic scope" value="Bacteria"/>
</dbReference>
<organism evidence="5 6">
    <name type="scientific">Polaromonas naphthalenivorans (strain CJ2)</name>
    <dbReference type="NCBI Taxonomy" id="365044"/>
    <lineage>
        <taxon>Bacteria</taxon>
        <taxon>Pseudomonadati</taxon>
        <taxon>Pseudomonadota</taxon>
        <taxon>Betaproteobacteria</taxon>
        <taxon>Burkholderiales</taxon>
        <taxon>Comamonadaceae</taxon>
        <taxon>Polaromonas</taxon>
    </lineage>
</organism>
<name>A1VQ44_POLNA</name>
<dbReference type="PANTHER" id="PTHR30050:SF4">
    <property type="entry name" value="ATP-BINDING PROTEIN RV3427C IN INSERTION SEQUENCE-RELATED"/>
    <property type="match status" value="1"/>
</dbReference>
<dbReference type="AlphaFoldDB" id="A1VQ44"/>